<evidence type="ECO:0000256" key="2">
    <source>
        <dbReference type="ARBA" id="ARBA00007441"/>
    </source>
</evidence>
<evidence type="ECO:0000256" key="4">
    <source>
        <dbReference type="ARBA" id="ARBA00012753"/>
    </source>
</evidence>
<sequence>MAERRLKELSAHLSGNDAGAEADSFFATVPLAPPDVIFNLTASYKADTFAKKVNLGVGAYRDDQGRPWVLPVVQEAKRRLLSDPNLDHEYQPIAGIPTLLAGAAKLILGADSVALQENRVTGAQTISGTGANYLGASFLARFYRPGAQVLISRPTWANHRNIFVGAGFEVQEYAYVNPSTLTLDLDGMLASLNSAPEGSIVILHACAHNPTGVDPTEAEWARIADVMRAKRHFPFFDCAYQGFATGDVDQDAWAVRFFVQRGFELFVAQSFAKNFGLYGERCGVLTVVAHNATLAKQVRSQLEKLSRSSISNPPAFGARIVSMVLSDPKLYAEWLDNLRTMSSRIREMRECLRDELVRLGTPGTWDHIVHQIGMFSFTGLTTPQVKVLRDSYHIYMTDNGRMSMAGLNSGNVAYVARAIDEAVRQSA</sequence>
<dbReference type="EMBL" id="KZ992699">
    <property type="protein sequence ID" value="RKP07582.1"/>
    <property type="molecule type" value="Genomic_DNA"/>
</dbReference>
<dbReference type="InterPro" id="IPR015424">
    <property type="entry name" value="PyrdxlP-dep_Trfase"/>
</dbReference>
<dbReference type="Pfam" id="PF00155">
    <property type="entry name" value="Aminotran_1_2"/>
    <property type="match status" value="1"/>
</dbReference>
<dbReference type="InterPro" id="IPR015422">
    <property type="entry name" value="PyrdxlP-dep_Trfase_small"/>
</dbReference>
<proteinExistence type="inferred from homology"/>
<keyword evidence="5 10" id="KW-0032">Aminotransferase</keyword>
<keyword evidence="11" id="KW-1185">Reference proteome</keyword>
<gene>
    <name evidence="10" type="ORF">THASP1DRAFT_30605</name>
</gene>
<dbReference type="FunFam" id="3.90.1150.10:FF:000001">
    <property type="entry name" value="Aspartate aminotransferase"/>
    <property type="match status" value="1"/>
</dbReference>
<evidence type="ECO:0000256" key="5">
    <source>
        <dbReference type="ARBA" id="ARBA00022576"/>
    </source>
</evidence>
<dbReference type="Gene3D" id="3.40.640.10">
    <property type="entry name" value="Type I PLP-dependent aspartate aminotransferase-like (Major domain)"/>
    <property type="match status" value="1"/>
</dbReference>
<dbReference type="Gene3D" id="3.90.1150.10">
    <property type="entry name" value="Aspartate Aminotransferase, domain 1"/>
    <property type="match status" value="1"/>
</dbReference>
<dbReference type="PANTHER" id="PTHR11879">
    <property type="entry name" value="ASPARTATE AMINOTRANSFERASE"/>
    <property type="match status" value="1"/>
</dbReference>
<comment type="cofactor">
    <cofactor evidence="1">
        <name>pyridoxal 5'-phosphate</name>
        <dbReference type="ChEBI" id="CHEBI:597326"/>
    </cofactor>
</comment>
<reference evidence="11" key="1">
    <citation type="journal article" date="2018" name="Nat. Microbiol.">
        <title>Leveraging single-cell genomics to expand the fungal tree of life.</title>
        <authorList>
            <person name="Ahrendt S.R."/>
            <person name="Quandt C.A."/>
            <person name="Ciobanu D."/>
            <person name="Clum A."/>
            <person name="Salamov A."/>
            <person name="Andreopoulos B."/>
            <person name="Cheng J.F."/>
            <person name="Woyke T."/>
            <person name="Pelin A."/>
            <person name="Henrissat B."/>
            <person name="Reynolds N.K."/>
            <person name="Benny G.L."/>
            <person name="Smith M.E."/>
            <person name="James T.Y."/>
            <person name="Grigoriev I.V."/>
        </authorList>
    </citation>
    <scope>NUCLEOTIDE SEQUENCE [LARGE SCALE GENOMIC DNA]</scope>
    <source>
        <strain evidence="11">RSA 1356</strain>
    </source>
</reference>
<comment type="subunit">
    <text evidence="3">Homodimer.</text>
</comment>
<dbReference type="InterPro" id="IPR004839">
    <property type="entry name" value="Aminotransferase_I/II_large"/>
</dbReference>
<evidence type="ECO:0000256" key="1">
    <source>
        <dbReference type="ARBA" id="ARBA00001933"/>
    </source>
</evidence>
<dbReference type="CDD" id="cd00609">
    <property type="entry name" value="AAT_like"/>
    <property type="match status" value="1"/>
</dbReference>
<accession>A0A4P9XP12</accession>
<dbReference type="InterPro" id="IPR015421">
    <property type="entry name" value="PyrdxlP-dep_Trfase_major"/>
</dbReference>
<dbReference type="PANTHER" id="PTHR11879:SF55">
    <property type="entry name" value="GLUTAMATE OXALOACETATE TRANSAMINASE 1, ISOFORM B"/>
    <property type="match status" value="1"/>
</dbReference>
<dbReference type="EC" id="2.6.1.1" evidence="4"/>
<dbReference type="GO" id="GO:0005829">
    <property type="term" value="C:cytosol"/>
    <property type="evidence" value="ECO:0007669"/>
    <property type="project" value="TreeGrafter"/>
</dbReference>
<dbReference type="NCBIfam" id="NF006719">
    <property type="entry name" value="PRK09257.1"/>
    <property type="match status" value="1"/>
</dbReference>
<evidence type="ECO:0000256" key="6">
    <source>
        <dbReference type="ARBA" id="ARBA00022679"/>
    </source>
</evidence>
<evidence type="ECO:0000256" key="7">
    <source>
        <dbReference type="ARBA" id="ARBA00022898"/>
    </source>
</evidence>
<evidence type="ECO:0000313" key="10">
    <source>
        <dbReference type="EMBL" id="RKP07582.1"/>
    </source>
</evidence>
<evidence type="ECO:0000256" key="8">
    <source>
        <dbReference type="ARBA" id="ARBA00030923"/>
    </source>
</evidence>
<dbReference type="GO" id="GO:0004069">
    <property type="term" value="F:L-aspartate:2-oxoglutarate aminotransferase activity"/>
    <property type="evidence" value="ECO:0007669"/>
    <property type="project" value="UniProtKB-EC"/>
</dbReference>
<dbReference type="OrthoDB" id="6752799at2759"/>
<organism evidence="10 11">
    <name type="scientific">Thamnocephalis sphaerospora</name>
    <dbReference type="NCBI Taxonomy" id="78915"/>
    <lineage>
        <taxon>Eukaryota</taxon>
        <taxon>Fungi</taxon>
        <taxon>Fungi incertae sedis</taxon>
        <taxon>Zoopagomycota</taxon>
        <taxon>Zoopagomycotina</taxon>
        <taxon>Zoopagomycetes</taxon>
        <taxon>Zoopagales</taxon>
        <taxon>Sigmoideomycetaceae</taxon>
        <taxon>Thamnocephalis</taxon>
    </lineage>
</organism>
<keyword evidence="6 10" id="KW-0808">Transferase</keyword>
<dbReference type="PRINTS" id="PR00799">
    <property type="entry name" value="TRANSAMINASE"/>
</dbReference>
<dbReference type="Proteomes" id="UP000271241">
    <property type="component" value="Unassembled WGS sequence"/>
</dbReference>
<dbReference type="InterPro" id="IPR000796">
    <property type="entry name" value="Asp_trans"/>
</dbReference>
<keyword evidence="7" id="KW-0663">Pyridoxal phosphate</keyword>
<dbReference type="GO" id="GO:0030170">
    <property type="term" value="F:pyridoxal phosphate binding"/>
    <property type="evidence" value="ECO:0007669"/>
    <property type="project" value="InterPro"/>
</dbReference>
<protein>
    <recommendedName>
        <fullName evidence="4">aspartate transaminase</fullName>
        <ecNumber evidence="4">2.6.1.1</ecNumber>
    </recommendedName>
    <alternativeName>
        <fullName evidence="8">Transaminase A</fullName>
    </alternativeName>
</protein>
<dbReference type="AlphaFoldDB" id="A0A4P9XP12"/>
<dbReference type="GO" id="GO:0006532">
    <property type="term" value="P:aspartate biosynthetic process"/>
    <property type="evidence" value="ECO:0007669"/>
    <property type="project" value="TreeGrafter"/>
</dbReference>
<dbReference type="SUPFAM" id="SSF53383">
    <property type="entry name" value="PLP-dependent transferases"/>
    <property type="match status" value="1"/>
</dbReference>
<feature type="domain" description="Aminotransferase class I/classII large" evidence="9">
    <location>
        <begin position="51"/>
        <end position="419"/>
    </location>
</feature>
<name>A0A4P9XP12_9FUNG</name>
<comment type="similarity">
    <text evidence="2">Belongs to the class-I pyridoxal-phosphate-dependent aminotransferase family.</text>
</comment>
<evidence type="ECO:0000259" key="9">
    <source>
        <dbReference type="Pfam" id="PF00155"/>
    </source>
</evidence>
<dbReference type="FunFam" id="3.40.640.10:FF:000064">
    <property type="entry name" value="Aspartate aminotransferase"/>
    <property type="match status" value="1"/>
</dbReference>
<evidence type="ECO:0000256" key="3">
    <source>
        <dbReference type="ARBA" id="ARBA00011738"/>
    </source>
</evidence>
<dbReference type="STRING" id="78915.A0A4P9XP12"/>
<evidence type="ECO:0000313" key="11">
    <source>
        <dbReference type="Proteomes" id="UP000271241"/>
    </source>
</evidence>